<dbReference type="Pfam" id="PF25622">
    <property type="entry name" value="Phi29_MCP"/>
    <property type="match status" value="1"/>
</dbReference>
<proteinExistence type="predicted"/>
<dbReference type="Proteomes" id="UP001165586">
    <property type="component" value="Unassembled WGS sequence"/>
</dbReference>
<organism evidence="1 2">
    <name type="scientific">Herbiconiux daphne</name>
    <dbReference type="NCBI Taxonomy" id="2970914"/>
    <lineage>
        <taxon>Bacteria</taxon>
        <taxon>Bacillati</taxon>
        <taxon>Actinomycetota</taxon>
        <taxon>Actinomycetes</taxon>
        <taxon>Micrococcales</taxon>
        <taxon>Microbacteriaceae</taxon>
        <taxon>Herbiconiux</taxon>
    </lineage>
</organism>
<keyword evidence="2" id="KW-1185">Reference proteome</keyword>
<reference evidence="1" key="1">
    <citation type="submission" date="2022-08" db="EMBL/GenBank/DDBJ databases">
        <authorList>
            <person name="Deng Y."/>
            <person name="Han X.-F."/>
            <person name="Zhang Y.-Q."/>
        </authorList>
    </citation>
    <scope>NUCLEOTIDE SEQUENCE</scope>
    <source>
        <strain evidence="1">CPCC 203386</strain>
    </source>
</reference>
<sequence length="64" mass="7208">MKVTQLYTLINNVTKEILGETAVVNEDLSNVVDIGKSIFDQTSVDNYVKKLVNHIGKVIFQDRV</sequence>
<accession>A0ABT2HA27</accession>
<evidence type="ECO:0000313" key="1">
    <source>
        <dbReference type="EMBL" id="MCS5736789.1"/>
    </source>
</evidence>
<name>A0ABT2HA27_9MICO</name>
<dbReference type="RefSeq" id="WP_259542947.1">
    <property type="nucleotide sequence ID" value="NZ_JANLCJ010000182.1"/>
</dbReference>
<evidence type="ECO:0000313" key="2">
    <source>
        <dbReference type="Proteomes" id="UP001165586"/>
    </source>
</evidence>
<gene>
    <name evidence="1" type="ORF">N1032_23945</name>
</gene>
<protein>
    <submittedName>
        <fullName evidence="1">Uncharacterized protein</fullName>
    </submittedName>
</protein>
<feature type="non-terminal residue" evidence="1">
    <location>
        <position position="64"/>
    </location>
</feature>
<comment type="caution">
    <text evidence="1">The sequence shown here is derived from an EMBL/GenBank/DDBJ whole genome shotgun (WGS) entry which is preliminary data.</text>
</comment>
<dbReference type="EMBL" id="JANLCJ010000182">
    <property type="protein sequence ID" value="MCS5736789.1"/>
    <property type="molecule type" value="Genomic_DNA"/>
</dbReference>